<proteinExistence type="predicted"/>
<evidence type="ECO:0000313" key="1">
    <source>
        <dbReference type="EMBL" id="QIR16456.1"/>
    </source>
</evidence>
<dbReference type="Proteomes" id="UP000502608">
    <property type="component" value="Plasmid pPN3F2_1"/>
</dbReference>
<dbReference type="EMBL" id="CP050314">
    <property type="protein sequence ID" value="QIR16456.1"/>
    <property type="molecule type" value="Genomic_DNA"/>
</dbReference>
<dbReference type="RefSeq" id="WP_167680287.1">
    <property type="nucleotide sequence ID" value="NZ_CP050314.1"/>
</dbReference>
<keyword evidence="2" id="KW-1185">Reference proteome</keyword>
<gene>
    <name evidence="1" type="ORF">HBH39_18465</name>
</gene>
<protein>
    <submittedName>
        <fullName evidence="1">Uncharacterized protein</fullName>
    </submittedName>
</protein>
<reference evidence="1 2" key="1">
    <citation type="submission" date="2020-03" db="EMBL/GenBank/DDBJ databases">
        <title>Complete genome sequence of Shewanella sp.</title>
        <authorList>
            <person name="Kim Y.-S."/>
            <person name="Kim S.-J."/>
            <person name="Jung H.-K."/>
            <person name="Kim K.-H."/>
        </authorList>
    </citation>
    <scope>NUCLEOTIDE SEQUENCE [LARGE SCALE GENOMIC DNA]</scope>
    <source>
        <strain evidence="1 2">PN3F2</strain>
        <plasmid evidence="1 2">pPN3F2_1</plasmid>
    </source>
</reference>
<keyword evidence="1" id="KW-0614">Plasmid</keyword>
<name>A0A6G9QPG2_9GAMM</name>
<dbReference type="AlphaFoldDB" id="A0A6G9QPG2"/>
<dbReference type="KEGG" id="saes:HBH39_18465"/>
<geneLocation type="plasmid" evidence="1 2">
    <name>pPN3F2_1</name>
</geneLocation>
<evidence type="ECO:0000313" key="2">
    <source>
        <dbReference type="Proteomes" id="UP000502608"/>
    </source>
</evidence>
<organism evidence="1 2">
    <name type="scientific">Shewanella aestuarii</name>
    <dbReference type="NCBI Taxonomy" id="1028752"/>
    <lineage>
        <taxon>Bacteria</taxon>
        <taxon>Pseudomonadati</taxon>
        <taxon>Pseudomonadota</taxon>
        <taxon>Gammaproteobacteria</taxon>
        <taxon>Alteromonadales</taxon>
        <taxon>Shewanellaceae</taxon>
        <taxon>Shewanella</taxon>
    </lineage>
</organism>
<accession>A0A6G9QPG2</accession>
<sequence length="105" mass="12156">MNPFIKRNGEFNYSAFIYFHADKLAIGQRLGPKSTRRTYELGNRDNYEIASKSLRSACESILANRFGFKRKRALEGSGYEYLKIEAKPLPSLYEKLFNEHCANSH</sequence>